<dbReference type="Proteomes" id="UP000183994">
    <property type="component" value="Unassembled WGS sequence"/>
</dbReference>
<comment type="similarity">
    <text evidence="1">Belongs to the glycosyltransferase 2 family. WaaE/KdtX subfamily.</text>
</comment>
<dbReference type="STRING" id="1121393.SAMN02745216_04685"/>
<dbReference type="RefSeq" id="WP_073478670.1">
    <property type="nucleotide sequence ID" value="NZ_FQZU01000047.1"/>
</dbReference>
<evidence type="ECO:0000256" key="2">
    <source>
        <dbReference type="PROSITE-ProRule" id="PRU00339"/>
    </source>
</evidence>
<organism evidence="4 5">
    <name type="scientific">Desulfatibacillum alkenivorans DSM 16219</name>
    <dbReference type="NCBI Taxonomy" id="1121393"/>
    <lineage>
        <taxon>Bacteria</taxon>
        <taxon>Pseudomonadati</taxon>
        <taxon>Thermodesulfobacteriota</taxon>
        <taxon>Desulfobacteria</taxon>
        <taxon>Desulfobacterales</taxon>
        <taxon>Desulfatibacillaceae</taxon>
        <taxon>Desulfatibacillum</taxon>
    </lineage>
</organism>
<dbReference type="SMART" id="SM00028">
    <property type="entry name" value="TPR"/>
    <property type="match status" value="3"/>
</dbReference>
<accession>A0A1M6Y6Y5</accession>
<dbReference type="InterPro" id="IPR001173">
    <property type="entry name" value="Glyco_trans_2-like"/>
</dbReference>
<dbReference type="Gene3D" id="3.90.550.10">
    <property type="entry name" value="Spore Coat Polysaccharide Biosynthesis Protein SpsA, Chain A"/>
    <property type="match status" value="1"/>
</dbReference>
<dbReference type="InterPro" id="IPR019734">
    <property type="entry name" value="TPR_rpt"/>
</dbReference>
<evidence type="ECO:0000313" key="5">
    <source>
        <dbReference type="Proteomes" id="UP000183994"/>
    </source>
</evidence>
<dbReference type="Pfam" id="PF00535">
    <property type="entry name" value="Glycos_transf_2"/>
    <property type="match status" value="1"/>
</dbReference>
<keyword evidence="5" id="KW-1185">Reference proteome</keyword>
<dbReference type="EMBL" id="FQZU01000047">
    <property type="protein sequence ID" value="SHL13948.1"/>
    <property type="molecule type" value="Genomic_DNA"/>
</dbReference>
<evidence type="ECO:0000256" key="1">
    <source>
        <dbReference type="ARBA" id="ARBA00038494"/>
    </source>
</evidence>
<evidence type="ECO:0000259" key="3">
    <source>
        <dbReference type="Pfam" id="PF00535"/>
    </source>
</evidence>
<dbReference type="Pfam" id="PF13414">
    <property type="entry name" value="TPR_11"/>
    <property type="match status" value="1"/>
</dbReference>
<dbReference type="InterPro" id="IPR011990">
    <property type="entry name" value="TPR-like_helical_dom_sf"/>
</dbReference>
<dbReference type="PROSITE" id="PS50005">
    <property type="entry name" value="TPR"/>
    <property type="match status" value="1"/>
</dbReference>
<dbReference type="SUPFAM" id="SSF53448">
    <property type="entry name" value="Nucleotide-diphospho-sugar transferases"/>
    <property type="match status" value="1"/>
</dbReference>
<gene>
    <name evidence="4" type="ORF">SAMN02745216_04685</name>
</gene>
<dbReference type="CDD" id="cd02511">
    <property type="entry name" value="Beta4Glucosyltransferase"/>
    <property type="match status" value="1"/>
</dbReference>
<dbReference type="InterPro" id="IPR029044">
    <property type="entry name" value="Nucleotide-diphossugar_trans"/>
</dbReference>
<proteinExistence type="inferred from homology"/>
<dbReference type="Gene3D" id="1.25.40.10">
    <property type="entry name" value="Tetratricopeptide repeat domain"/>
    <property type="match status" value="1"/>
</dbReference>
<protein>
    <submittedName>
        <fullName evidence="4">TPR repeat-containing protein</fullName>
    </submittedName>
</protein>
<evidence type="ECO:0000313" key="4">
    <source>
        <dbReference type="EMBL" id="SHL13948.1"/>
    </source>
</evidence>
<dbReference type="SUPFAM" id="SSF48452">
    <property type="entry name" value="TPR-like"/>
    <property type="match status" value="1"/>
</dbReference>
<sequence length="798" mass="89604">MKNTHEYPTVLSVVTVPDRYDFPSWGEPVLELRLHHPGDPGHDINLGKVVAIREGDQIKFDLRHVRAEWILFAGKSEILDLQGLDKAVELLKTAQKTPLLATVKKRLPARILSRYEWAGTRNVYDHPGEHISTVITQEPRLIPRAEFSKKKLSLLTSDAMENVFHIQGLPPAIKLKLAPVTLSVPPEERPDPPEKPSYLDMFKYGHQKYYDDTRFGPRFVWPPSMYLLIRKAHIPGIIEGMKQGLGNTEILSYAFNYLTLTGDFETAEKLIPLVPEQWFVQSPGLAQVCGAVLTMRGRLDEAMAYYEKARELDKDDADALFNLGKMYLVNGQRERARESFNNALKAKNLDDTVRSGIDFFLMSMEATEEKPIMLSLCMIVRDEEESLPRALQSVFGLVDEVVVVDTGSSDNTKETAAGMGARVYDFAWEDDFSAARNFAMDQAAGDYVFFLDADEQLSPFHRINLLFLKALLSEKTPVAYELSIGRTDVTTDWLIISGLPDNFIPQTSAIRIFPRKPEIRFHGRAAETVADSLNALQIKVKSVPPGQLDVIHDEYGRERRVLRKEAAYLAEENPSLATVTTAVQDFSSIGDEEKSLHWLKILNQQHPTESDNWRLVLRLALMMEDTDPEFARKNYTGMLDRGCKAPAVLNAYASFLIRNNEFETLAALDLDSDEGFENDAEEKAFFVHKALACLSAQDVDEAADLLQKVLERDMSFLLAQAARFFILSALGVVHGALGCLEDLGYLVKGDKEAAFEPGMDFMAKVETVAQAMEKTGQLEERFLLLNGAVCLVSGQEES</sequence>
<name>A0A1M6Y6Y5_9BACT</name>
<keyword evidence="2" id="KW-0802">TPR repeat</keyword>
<reference evidence="5" key="1">
    <citation type="submission" date="2016-11" db="EMBL/GenBank/DDBJ databases">
        <authorList>
            <person name="Varghese N."/>
            <person name="Submissions S."/>
        </authorList>
    </citation>
    <scope>NUCLEOTIDE SEQUENCE [LARGE SCALE GENOMIC DNA]</scope>
    <source>
        <strain evidence="5">DSM 16219</strain>
    </source>
</reference>
<dbReference type="PANTHER" id="PTHR43630:SF2">
    <property type="entry name" value="GLYCOSYLTRANSFERASE"/>
    <property type="match status" value="1"/>
</dbReference>
<dbReference type="OrthoDB" id="9815923at2"/>
<dbReference type="AlphaFoldDB" id="A0A1M6Y6Y5"/>
<feature type="repeat" description="TPR" evidence="2">
    <location>
        <begin position="317"/>
        <end position="350"/>
    </location>
</feature>
<dbReference type="PANTHER" id="PTHR43630">
    <property type="entry name" value="POLY-BETA-1,6-N-ACETYL-D-GLUCOSAMINE SYNTHASE"/>
    <property type="match status" value="1"/>
</dbReference>
<feature type="domain" description="Glycosyltransferase 2-like" evidence="3">
    <location>
        <begin position="375"/>
        <end position="459"/>
    </location>
</feature>